<dbReference type="OrthoDB" id="5283415at2759"/>
<dbReference type="AlphaFoldDB" id="A0A6A6E5U6"/>
<evidence type="ECO:0000313" key="9">
    <source>
        <dbReference type="Proteomes" id="UP000800200"/>
    </source>
</evidence>
<proteinExistence type="inferred from homology"/>
<keyword evidence="3 6" id="KW-1133">Transmembrane helix</keyword>
<feature type="transmembrane region" description="Helical" evidence="6">
    <location>
        <begin position="140"/>
        <end position="162"/>
    </location>
</feature>
<feature type="transmembrane region" description="Helical" evidence="6">
    <location>
        <begin position="59"/>
        <end position="83"/>
    </location>
</feature>
<feature type="non-terminal residue" evidence="8">
    <location>
        <position position="213"/>
    </location>
</feature>
<protein>
    <recommendedName>
        <fullName evidence="7">Rhodopsin domain-containing protein</fullName>
    </recommendedName>
</protein>
<evidence type="ECO:0000256" key="4">
    <source>
        <dbReference type="ARBA" id="ARBA00023136"/>
    </source>
</evidence>
<feature type="non-terminal residue" evidence="8">
    <location>
        <position position="1"/>
    </location>
</feature>
<keyword evidence="4 6" id="KW-0472">Membrane</keyword>
<dbReference type="PANTHER" id="PTHR33048">
    <property type="entry name" value="PTH11-LIKE INTEGRAL MEMBRANE PROTEIN (AFU_ORTHOLOGUE AFUA_5G11245)"/>
    <property type="match status" value="1"/>
</dbReference>
<keyword evidence="9" id="KW-1185">Reference proteome</keyword>
<dbReference type="InterPro" id="IPR049326">
    <property type="entry name" value="Rhodopsin_dom_fungi"/>
</dbReference>
<dbReference type="GO" id="GO:0016020">
    <property type="term" value="C:membrane"/>
    <property type="evidence" value="ECO:0007669"/>
    <property type="project" value="UniProtKB-SubCell"/>
</dbReference>
<dbReference type="Proteomes" id="UP000800200">
    <property type="component" value="Unassembled WGS sequence"/>
</dbReference>
<gene>
    <name evidence="8" type="ORF">K469DRAFT_463794</name>
</gene>
<feature type="domain" description="Rhodopsin" evidence="7">
    <location>
        <begin position="17"/>
        <end position="203"/>
    </location>
</feature>
<evidence type="ECO:0000259" key="7">
    <source>
        <dbReference type="Pfam" id="PF20684"/>
    </source>
</evidence>
<accession>A0A6A6E5U6</accession>
<dbReference type="PANTHER" id="PTHR33048:SF160">
    <property type="entry name" value="SAT4 FAMILY MEMBRANE PROTEIN"/>
    <property type="match status" value="1"/>
</dbReference>
<reference evidence="8" key="1">
    <citation type="journal article" date="2020" name="Stud. Mycol.">
        <title>101 Dothideomycetes genomes: a test case for predicting lifestyles and emergence of pathogens.</title>
        <authorList>
            <person name="Haridas S."/>
            <person name="Albert R."/>
            <person name="Binder M."/>
            <person name="Bloem J."/>
            <person name="Labutti K."/>
            <person name="Salamov A."/>
            <person name="Andreopoulos B."/>
            <person name="Baker S."/>
            <person name="Barry K."/>
            <person name="Bills G."/>
            <person name="Bluhm B."/>
            <person name="Cannon C."/>
            <person name="Castanera R."/>
            <person name="Culley D."/>
            <person name="Daum C."/>
            <person name="Ezra D."/>
            <person name="Gonzalez J."/>
            <person name="Henrissat B."/>
            <person name="Kuo A."/>
            <person name="Liang C."/>
            <person name="Lipzen A."/>
            <person name="Lutzoni F."/>
            <person name="Magnuson J."/>
            <person name="Mondo S."/>
            <person name="Nolan M."/>
            <person name="Ohm R."/>
            <person name="Pangilinan J."/>
            <person name="Park H.-J."/>
            <person name="Ramirez L."/>
            <person name="Alfaro M."/>
            <person name="Sun H."/>
            <person name="Tritt A."/>
            <person name="Yoshinaga Y."/>
            <person name="Zwiers L.-H."/>
            <person name="Turgeon B."/>
            <person name="Goodwin S."/>
            <person name="Spatafora J."/>
            <person name="Crous P."/>
            <person name="Grigoriev I."/>
        </authorList>
    </citation>
    <scope>NUCLEOTIDE SEQUENCE</scope>
    <source>
        <strain evidence="8">CBS 207.26</strain>
    </source>
</reference>
<sequence>SYTGYQPYNIPKGAVNKVETAKWRYITAVIYNPILGLIKISFLLTLIKLCSPNLWINGSLWTIFSINVAFTIAAPIAAAFQCVPVPHFWDPINKPGKCIDKKQYIYSTIIVTIITDVLVLIMPTWILYDLHMPRKNKITIAAFLSLGLAVTAIAAYRLAFFVQVFSLKSPMAESPYSIRTALSNLESNLAVIATCGPTIKWLLGTCIPFFDSS</sequence>
<comment type="similarity">
    <text evidence="5">Belongs to the SAT4 family.</text>
</comment>
<keyword evidence="2 6" id="KW-0812">Transmembrane</keyword>
<comment type="subcellular location">
    <subcellularLocation>
        <location evidence="1">Membrane</location>
        <topology evidence="1">Multi-pass membrane protein</topology>
    </subcellularLocation>
</comment>
<evidence type="ECO:0000256" key="3">
    <source>
        <dbReference type="ARBA" id="ARBA00022989"/>
    </source>
</evidence>
<evidence type="ECO:0000256" key="1">
    <source>
        <dbReference type="ARBA" id="ARBA00004141"/>
    </source>
</evidence>
<feature type="transmembrane region" description="Helical" evidence="6">
    <location>
        <begin position="25"/>
        <end position="47"/>
    </location>
</feature>
<evidence type="ECO:0000256" key="6">
    <source>
        <dbReference type="SAM" id="Phobius"/>
    </source>
</evidence>
<name>A0A6A6E5U6_9PEZI</name>
<dbReference type="EMBL" id="ML994632">
    <property type="protein sequence ID" value="KAF2185888.1"/>
    <property type="molecule type" value="Genomic_DNA"/>
</dbReference>
<evidence type="ECO:0000256" key="5">
    <source>
        <dbReference type="ARBA" id="ARBA00038359"/>
    </source>
</evidence>
<dbReference type="InterPro" id="IPR052337">
    <property type="entry name" value="SAT4-like"/>
</dbReference>
<evidence type="ECO:0000256" key="2">
    <source>
        <dbReference type="ARBA" id="ARBA00022692"/>
    </source>
</evidence>
<feature type="transmembrane region" description="Helical" evidence="6">
    <location>
        <begin position="104"/>
        <end position="128"/>
    </location>
</feature>
<dbReference type="Pfam" id="PF20684">
    <property type="entry name" value="Fung_rhodopsin"/>
    <property type="match status" value="1"/>
</dbReference>
<evidence type="ECO:0000313" key="8">
    <source>
        <dbReference type="EMBL" id="KAF2185888.1"/>
    </source>
</evidence>
<organism evidence="8 9">
    <name type="scientific">Zopfia rhizophila CBS 207.26</name>
    <dbReference type="NCBI Taxonomy" id="1314779"/>
    <lineage>
        <taxon>Eukaryota</taxon>
        <taxon>Fungi</taxon>
        <taxon>Dikarya</taxon>
        <taxon>Ascomycota</taxon>
        <taxon>Pezizomycotina</taxon>
        <taxon>Dothideomycetes</taxon>
        <taxon>Dothideomycetes incertae sedis</taxon>
        <taxon>Zopfiaceae</taxon>
        <taxon>Zopfia</taxon>
    </lineage>
</organism>